<comment type="PTM">
    <text evidence="11">Upon Fe-S cluster removal intramolecular disulfide bonds are formed.</text>
</comment>
<dbReference type="GO" id="GO:0051539">
    <property type="term" value="F:4 iron, 4 sulfur cluster binding"/>
    <property type="evidence" value="ECO:0007669"/>
    <property type="project" value="UniProtKB-UniRule"/>
</dbReference>
<dbReference type="GO" id="GO:0045892">
    <property type="term" value="P:negative regulation of DNA-templated transcription"/>
    <property type="evidence" value="ECO:0007669"/>
    <property type="project" value="TreeGrafter"/>
</dbReference>
<feature type="binding site" evidence="11">
    <location>
        <position position="20"/>
    </location>
    <ligand>
        <name>[4Fe-4S] cluster</name>
        <dbReference type="ChEBI" id="CHEBI:49883"/>
    </ligand>
</feature>
<dbReference type="AlphaFoldDB" id="A0A124H7E0"/>
<dbReference type="PANTHER" id="PTHR38839">
    <property type="entry name" value="TRANSCRIPTIONAL REGULATOR WHID-RELATED"/>
    <property type="match status" value="1"/>
</dbReference>
<keyword evidence="7 11" id="KW-0805">Transcription regulation</keyword>
<dbReference type="Proteomes" id="UP000054375">
    <property type="component" value="Unassembled WGS sequence"/>
</dbReference>
<keyword evidence="8 11" id="KW-0238">DNA-binding</keyword>
<dbReference type="GO" id="GO:0046872">
    <property type="term" value="F:metal ion binding"/>
    <property type="evidence" value="ECO:0007669"/>
    <property type="project" value="UniProtKB-KW"/>
</dbReference>
<keyword evidence="11" id="KW-0963">Cytoplasm</keyword>
<dbReference type="OrthoDB" id="4301902at2"/>
<evidence type="ECO:0000256" key="7">
    <source>
        <dbReference type="ARBA" id="ARBA00023015"/>
    </source>
</evidence>
<feature type="binding site" evidence="11">
    <location>
        <position position="48"/>
    </location>
    <ligand>
        <name>[4Fe-4S] cluster</name>
        <dbReference type="ChEBI" id="CHEBI:49883"/>
    </ligand>
</feature>
<keyword evidence="5 11" id="KW-0408">Iron</keyword>
<evidence type="ECO:0000256" key="4">
    <source>
        <dbReference type="ARBA" id="ARBA00022723"/>
    </source>
</evidence>
<sequence>MARTPSIDNHGSAWRLRALCVGEDPELFFPLVETDSETARARAVCRRCPVLHACRDWAVRHGEADGVWGDTTASQRRAIRGTLRSDRPSGSA</sequence>
<proteinExistence type="inferred from homology"/>
<dbReference type="Pfam" id="PF02467">
    <property type="entry name" value="Whib"/>
    <property type="match status" value="1"/>
</dbReference>
<evidence type="ECO:0000256" key="11">
    <source>
        <dbReference type="HAMAP-Rule" id="MF_01479"/>
    </source>
</evidence>
<name>A0A124H7E0_9ACTN</name>
<dbReference type="KEGG" id="sge:DWG14_00258"/>
<evidence type="ECO:0000256" key="8">
    <source>
        <dbReference type="ARBA" id="ARBA00023125"/>
    </source>
</evidence>
<keyword evidence="6 11" id="KW-0411">Iron-sulfur</keyword>
<dbReference type="EMBL" id="LMWV01000016">
    <property type="protein sequence ID" value="KUN65756.1"/>
    <property type="molecule type" value="Genomic_DNA"/>
</dbReference>
<evidence type="ECO:0000256" key="1">
    <source>
        <dbReference type="ARBA" id="ARBA00004496"/>
    </source>
</evidence>
<keyword evidence="3 11" id="KW-0004">4Fe-4S</keyword>
<dbReference type="PANTHER" id="PTHR38839:SF6">
    <property type="entry name" value="TRANSCRIPTIONAL REGULATOR WHIB1"/>
    <property type="match status" value="1"/>
</dbReference>
<dbReference type="Proteomes" id="UP000265765">
    <property type="component" value="Chromosome"/>
</dbReference>
<dbReference type="RefSeq" id="WP_079069920.1">
    <property type="nucleotide sequence ID" value="NZ_CP032427.1"/>
</dbReference>
<dbReference type="PROSITE" id="PS51674">
    <property type="entry name" value="4FE4S_WBL"/>
    <property type="match status" value="1"/>
</dbReference>
<comment type="subcellular location">
    <subcellularLocation>
        <location evidence="1 11">Cytoplasm</location>
    </subcellularLocation>
</comment>
<keyword evidence="4 11" id="KW-0479">Metal-binding</keyword>
<keyword evidence="9 11" id="KW-1015">Disulfide bond</keyword>
<dbReference type="EMBL" id="CP032427">
    <property type="protein sequence ID" value="AYC36050.1"/>
    <property type="molecule type" value="Genomic_DNA"/>
</dbReference>
<gene>
    <name evidence="11" type="primary">whiB</name>
    <name evidence="13" type="synonym">whiB1_1</name>
    <name evidence="14" type="ORF">AQJ54_18705</name>
    <name evidence="13" type="ORF">DWG14_00258</name>
</gene>
<accession>A0A124H7E0</accession>
<comment type="PTM">
    <text evidence="11">The Fe-S cluster can be nitrosylated by nitric oxide (NO).</text>
</comment>
<dbReference type="GO" id="GO:0045454">
    <property type="term" value="P:cell redox homeostasis"/>
    <property type="evidence" value="ECO:0007669"/>
    <property type="project" value="TreeGrafter"/>
</dbReference>
<evidence type="ECO:0000256" key="10">
    <source>
        <dbReference type="ARBA" id="ARBA00023163"/>
    </source>
</evidence>
<accession>A0A124HXT2</accession>
<dbReference type="HAMAP" id="MF_01479">
    <property type="entry name" value="WhiB"/>
    <property type="match status" value="1"/>
</dbReference>
<dbReference type="InterPro" id="IPR003482">
    <property type="entry name" value="Whib"/>
</dbReference>
<reference evidence="14 15" key="1">
    <citation type="submission" date="2015-10" db="EMBL/GenBank/DDBJ databases">
        <title>Draft genome sequence of Streptomyces griseorubiginosus DSM 40469, type strain for the species Streptomyces griseorubiginosus.</title>
        <authorList>
            <person name="Ruckert C."/>
            <person name="Winkler A."/>
            <person name="Kalinowski J."/>
            <person name="Kampfer P."/>
            <person name="Glaeser S."/>
        </authorList>
    </citation>
    <scope>NUCLEOTIDE SEQUENCE [LARGE SCALE GENOMIC DNA]</scope>
    <source>
        <strain evidence="14 15">DSM 40469</strain>
    </source>
</reference>
<evidence type="ECO:0000256" key="3">
    <source>
        <dbReference type="ARBA" id="ARBA00022485"/>
    </source>
</evidence>
<keyword evidence="15" id="KW-1185">Reference proteome</keyword>
<feature type="binding site" evidence="11">
    <location>
        <position position="54"/>
    </location>
    <ligand>
        <name>[4Fe-4S] cluster</name>
        <dbReference type="ChEBI" id="CHEBI:49883"/>
    </ligand>
</feature>
<dbReference type="GO" id="GO:0005737">
    <property type="term" value="C:cytoplasm"/>
    <property type="evidence" value="ECO:0007669"/>
    <property type="project" value="UniProtKB-SubCell"/>
</dbReference>
<comment type="function">
    <text evidence="11">Acts as a transcriptional regulator. Probably redox-responsive. The apo- but not holo-form probably binds DNA.</text>
</comment>
<evidence type="ECO:0000313" key="15">
    <source>
        <dbReference type="Proteomes" id="UP000054375"/>
    </source>
</evidence>
<evidence type="ECO:0000259" key="12">
    <source>
        <dbReference type="PROSITE" id="PS51674"/>
    </source>
</evidence>
<evidence type="ECO:0000256" key="9">
    <source>
        <dbReference type="ARBA" id="ARBA00023157"/>
    </source>
</evidence>
<dbReference type="GO" id="GO:0003677">
    <property type="term" value="F:DNA binding"/>
    <property type="evidence" value="ECO:0007669"/>
    <property type="project" value="UniProtKB-UniRule"/>
</dbReference>
<comment type="cofactor">
    <cofactor evidence="11">
        <name>[4Fe-4S] cluster</name>
        <dbReference type="ChEBI" id="CHEBI:49883"/>
    </cofactor>
    <text evidence="11">Binds 1 [4Fe-4S] cluster per subunit. Following nitrosylation of the [4Fe-4S] cluster binds 1 [4Fe-8(NO)] cluster per subunit.</text>
</comment>
<evidence type="ECO:0000256" key="5">
    <source>
        <dbReference type="ARBA" id="ARBA00023004"/>
    </source>
</evidence>
<evidence type="ECO:0000313" key="13">
    <source>
        <dbReference type="EMBL" id="AYC36050.1"/>
    </source>
</evidence>
<organism evidence="14 15">
    <name type="scientific">Streptomyces griseorubiginosus</name>
    <dbReference type="NCBI Taxonomy" id="67304"/>
    <lineage>
        <taxon>Bacteria</taxon>
        <taxon>Bacillati</taxon>
        <taxon>Actinomycetota</taxon>
        <taxon>Actinomycetes</taxon>
        <taxon>Kitasatosporales</taxon>
        <taxon>Streptomycetaceae</taxon>
        <taxon>Streptomyces</taxon>
    </lineage>
</organism>
<evidence type="ECO:0000313" key="14">
    <source>
        <dbReference type="EMBL" id="KUN65756.1"/>
    </source>
</evidence>
<evidence type="ECO:0000256" key="2">
    <source>
        <dbReference type="ARBA" id="ARBA00006597"/>
    </source>
</evidence>
<protein>
    <recommendedName>
        <fullName evidence="11">Transcriptional regulator WhiB</fullName>
    </recommendedName>
</protein>
<dbReference type="GO" id="GO:0047134">
    <property type="term" value="F:protein-disulfide reductase [NAD(P)H] activity"/>
    <property type="evidence" value="ECO:0007669"/>
    <property type="project" value="TreeGrafter"/>
</dbReference>
<comment type="similarity">
    <text evidence="2 11">Belongs to the WhiB family.</text>
</comment>
<evidence type="ECO:0000256" key="6">
    <source>
        <dbReference type="ARBA" id="ARBA00023014"/>
    </source>
</evidence>
<feature type="binding site" evidence="11">
    <location>
        <position position="45"/>
    </location>
    <ligand>
        <name>[4Fe-4S] cluster</name>
        <dbReference type="ChEBI" id="CHEBI:49883"/>
    </ligand>
</feature>
<keyword evidence="10 11" id="KW-0804">Transcription</keyword>
<dbReference type="InterPro" id="IPR034768">
    <property type="entry name" value="4FE4S_WBL"/>
</dbReference>
<reference evidence="13 16" key="2">
    <citation type="submission" date="2018-09" db="EMBL/GenBank/DDBJ databases">
        <title>Production of Trimethoprim by Streptomyces sp. 3E-1.</title>
        <authorList>
            <person name="Kang H.J."/>
            <person name="Kim S.B."/>
        </authorList>
    </citation>
    <scope>NUCLEOTIDE SEQUENCE [LARGE SCALE GENOMIC DNA]</scope>
    <source>
        <strain evidence="13 16">3E-1</strain>
    </source>
</reference>
<dbReference type="GO" id="GO:0035731">
    <property type="term" value="F:dinitrosyl-iron complex binding"/>
    <property type="evidence" value="ECO:0007669"/>
    <property type="project" value="UniProtKB-UniRule"/>
</dbReference>
<evidence type="ECO:0000313" key="16">
    <source>
        <dbReference type="Proteomes" id="UP000265765"/>
    </source>
</evidence>
<feature type="domain" description="4Fe-4S Wbl-type" evidence="12">
    <location>
        <begin position="19"/>
        <end position="78"/>
    </location>
</feature>
<dbReference type="GeneID" id="91279249"/>